<feature type="transmembrane region" description="Helical" evidence="1">
    <location>
        <begin position="58"/>
        <end position="84"/>
    </location>
</feature>
<keyword evidence="3" id="KW-1185">Reference proteome</keyword>
<feature type="transmembrane region" description="Helical" evidence="1">
    <location>
        <begin position="146"/>
        <end position="166"/>
    </location>
</feature>
<feature type="transmembrane region" description="Helical" evidence="1">
    <location>
        <begin position="104"/>
        <end position="125"/>
    </location>
</feature>
<feature type="transmembrane region" description="Helical" evidence="1">
    <location>
        <begin position="25"/>
        <end position="46"/>
    </location>
</feature>
<keyword evidence="1" id="KW-0812">Transmembrane</keyword>
<reference evidence="3" key="1">
    <citation type="submission" date="2022-10" db="EMBL/GenBank/DDBJ databases">
        <title>Genome assembly of Pristionchus species.</title>
        <authorList>
            <person name="Yoshida K."/>
            <person name="Sommer R.J."/>
        </authorList>
    </citation>
    <scope>NUCLEOTIDE SEQUENCE [LARGE SCALE GENOMIC DNA]</scope>
    <source>
        <strain evidence="3">RS5460</strain>
    </source>
</reference>
<name>A0AAN5D407_9BILA</name>
<protein>
    <recommendedName>
        <fullName evidence="4">G protein-coupled receptor</fullName>
    </recommendedName>
</protein>
<gene>
    <name evidence="2" type="ORF">PMAYCL1PPCAC_26194</name>
</gene>
<dbReference type="Proteomes" id="UP001328107">
    <property type="component" value="Unassembled WGS sequence"/>
</dbReference>
<dbReference type="PANTHER" id="PTHR45830">
    <property type="entry name" value="SERPENTINE RECEPTOR, CLASS I"/>
    <property type="match status" value="1"/>
</dbReference>
<keyword evidence="1" id="KW-0472">Membrane</keyword>
<dbReference type="PANTHER" id="PTHR45830:SF15">
    <property type="entry name" value="SERPENTINE RECEPTOR, CLASS I"/>
    <property type="match status" value="1"/>
</dbReference>
<evidence type="ECO:0000313" key="2">
    <source>
        <dbReference type="EMBL" id="GMR55999.1"/>
    </source>
</evidence>
<organism evidence="2 3">
    <name type="scientific">Pristionchus mayeri</name>
    <dbReference type="NCBI Taxonomy" id="1317129"/>
    <lineage>
        <taxon>Eukaryota</taxon>
        <taxon>Metazoa</taxon>
        <taxon>Ecdysozoa</taxon>
        <taxon>Nematoda</taxon>
        <taxon>Chromadorea</taxon>
        <taxon>Rhabditida</taxon>
        <taxon>Rhabditina</taxon>
        <taxon>Diplogasteromorpha</taxon>
        <taxon>Diplogasteroidea</taxon>
        <taxon>Neodiplogasteridae</taxon>
        <taxon>Pristionchus</taxon>
    </lineage>
</organism>
<comment type="caution">
    <text evidence="2">The sequence shown here is derived from an EMBL/GenBank/DDBJ whole genome shotgun (WGS) entry which is preliminary data.</text>
</comment>
<evidence type="ECO:0008006" key="4">
    <source>
        <dbReference type="Google" id="ProtNLM"/>
    </source>
</evidence>
<sequence>MTSNTSLLYGFDIDRQYFIEFSMQFQIYATIFAQVFCHPPMLYLLIFQNKSMKRDIRVCYVLTQFALISNGWSFCLAFRIYPLIPMAALYCEGPLCRAGLDKQILTTILAIPVVLSSATFPLLMARMQQAFVPIGSKNKFSLRTQILLLVVLNTLLVMNVIGFGYFGQDCDDSERLLQEPELAWVTARGGTVFMFGPPGEPQYFKWGQS</sequence>
<dbReference type="EMBL" id="BTRK01000005">
    <property type="protein sequence ID" value="GMR55999.1"/>
    <property type="molecule type" value="Genomic_DNA"/>
</dbReference>
<evidence type="ECO:0000313" key="3">
    <source>
        <dbReference type="Proteomes" id="UP001328107"/>
    </source>
</evidence>
<accession>A0AAN5D407</accession>
<evidence type="ECO:0000256" key="1">
    <source>
        <dbReference type="SAM" id="Phobius"/>
    </source>
</evidence>
<dbReference type="AlphaFoldDB" id="A0AAN5D407"/>
<keyword evidence="1" id="KW-1133">Transmembrane helix</keyword>
<proteinExistence type="predicted"/>